<dbReference type="PANTHER" id="PTHR46116:SF41">
    <property type="entry name" value="UBIQUITIN-CONJUGATING ENZYME E2 25-RELATED"/>
    <property type="match status" value="1"/>
</dbReference>
<organism evidence="4 5">
    <name type="scientific">Helianthus annuus</name>
    <name type="common">Common sunflower</name>
    <dbReference type="NCBI Taxonomy" id="4232"/>
    <lineage>
        <taxon>Eukaryota</taxon>
        <taxon>Viridiplantae</taxon>
        <taxon>Streptophyta</taxon>
        <taxon>Embryophyta</taxon>
        <taxon>Tracheophyta</taxon>
        <taxon>Spermatophyta</taxon>
        <taxon>Magnoliopsida</taxon>
        <taxon>eudicotyledons</taxon>
        <taxon>Gunneridae</taxon>
        <taxon>Pentapetalae</taxon>
        <taxon>asterids</taxon>
        <taxon>campanulids</taxon>
        <taxon>Asterales</taxon>
        <taxon>Asteraceae</taxon>
        <taxon>Asteroideae</taxon>
        <taxon>Heliantheae alliance</taxon>
        <taxon>Heliantheae</taxon>
        <taxon>Helianthus</taxon>
    </lineage>
</organism>
<dbReference type="GO" id="GO:0061631">
    <property type="term" value="F:ubiquitin conjugating enzyme activity"/>
    <property type="evidence" value="ECO:0000318"/>
    <property type="project" value="GO_Central"/>
</dbReference>
<dbReference type="SMART" id="SM00212">
    <property type="entry name" value="UBCc"/>
    <property type="match status" value="1"/>
</dbReference>
<reference evidence="4" key="2">
    <citation type="submission" date="2020-06" db="EMBL/GenBank/DDBJ databases">
        <title>Helianthus annuus Genome sequencing and assembly Release 2.</title>
        <authorList>
            <person name="Gouzy J."/>
            <person name="Langlade N."/>
            <person name="Munos S."/>
        </authorList>
    </citation>
    <scope>NUCLEOTIDE SEQUENCE</scope>
    <source>
        <tissue evidence="4">Leaves</tissue>
    </source>
</reference>
<comment type="caution">
    <text evidence="4">The sequence shown here is derived from an EMBL/GenBank/DDBJ whole genome shotgun (WGS) entry which is preliminary data.</text>
</comment>
<dbReference type="Pfam" id="PF00179">
    <property type="entry name" value="UQ_con"/>
    <property type="match status" value="1"/>
</dbReference>
<dbReference type="Proteomes" id="UP000215914">
    <property type="component" value="Unassembled WGS sequence"/>
</dbReference>
<dbReference type="Gene3D" id="3.10.110.10">
    <property type="entry name" value="Ubiquitin Conjugating Enzyme"/>
    <property type="match status" value="1"/>
</dbReference>
<dbReference type="EMBL" id="MNCJ02000321">
    <property type="protein sequence ID" value="KAF5801336.1"/>
    <property type="molecule type" value="Genomic_DNA"/>
</dbReference>
<name>A0A9K3NI90_HELAN</name>
<keyword evidence="2" id="KW-0833">Ubl conjugation pathway</keyword>
<evidence type="ECO:0000256" key="2">
    <source>
        <dbReference type="ARBA" id="ARBA00022786"/>
    </source>
</evidence>
<dbReference type="SUPFAM" id="SSF54495">
    <property type="entry name" value="UBC-like"/>
    <property type="match status" value="1"/>
</dbReference>
<evidence type="ECO:0000256" key="1">
    <source>
        <dbReference type="ARBA" id="ARBA00022679"/>
    </source>
</evidence>
<dbReference type="PANTHER" id="PTHR46116">
    <property type="entry name" value="(E3-INDEPENDENT) E2 UBIQUITIN-CONJUGATING ENZYME"/>
    <property type="match status" value="1"/>
</dbReference>
<dbReference type="Gramene" id="mRNA:HanXRQr2_Chr06g0246951">
    <property type="protein sequence ID" value="mRNA:HanXRQr2_Chr06g0246951"/>
    <property type="gene ID" value="HanXRQr2_Chr06g0246951"/>
</dbReference>
<keyword evidence="1" id="KW-0808">Transferase</keyword>
<dbReference type="InterPro" id="IPR016135">
    <property type="entry name" value="UBQ-conjugating_enzyme/RWD"/>
</dbReference>
<evidence type="ECO:0000313" key="5">
    <source>
        <dbReference type="Proteomes" id="UP000215914"/>
    </source>
</evidence>
<feature type="domain" description="UBC core" evidence="3">
    <location>
        <begin position="65"/>
        <end position="227"/>
    </location>
</feature>
<protein>
    <submittedName>
        <fullName evidence="4">Ubiquitin-conjugating enzyme E2, ubiquitin-conjugating enzyme/RWD</fullName>
    </submittedName>
</protein>
<proteinExistence type="predicted"/>
<dbReference type="AlphaFoldDB" id="A0A9K3NI90"/>
<accession>A0A9K3NI90</accession>
<evidence type="ECO:0000313" key="4">
    <source>
        <dbReference type="EMBL" id="KAF5801336.1"/>
    </source>
</evidence>
<dbReference type="PROSITE" id="PS50127">
    <property type="entry name" value="UBC_2"/>
    <property type="match status" value="1"/>
</dbReference>
<evidence type="ECO:0000259" key="3">
    <source>
        <dbReference type="PROSITE" id="PS50127"/>
    </source>
</evidence>
<dbReference type="InterPro" id="IPR000608">
    <property type="entry name" value="UBC"/>
</dbReference>
<reference evidence="4" key="1">
    <citation type="journal article" date="2017" name="Nature">
        <title>The sunflower genome provides insights into oil metabolism, flowering and Asterid evolution.</title>
        <authorList>
            <person name="Badouin H."/>
            <person name="Gouzy J."/>
            <person name="Grassa C.J."/>
            <person name="Murat F."/>
            <person name="Staton S.E."/>
            <person name="Cottret L."/>
            <person name="Lelandais-Briere C."/>
            <person name="Owens G.L."/>
            <person name="Carrere S."/>
            <person name="Mayjonade B."/>
            <person name="Legrand L."/>
            <person name="Gill N."/>
            <person name="Kane N.C."/>
            <person name="Bowers J.E."/>
            <person name="Hubner S."/>
            <person name="Bellec A."/>
            <person name="Berard A."/>
            <person name="Berges H."/>
            <person name="Blanchet N."/>
            <person name="Boniface M.C."/>
            <person name="Brunel D."/>
            <person name="Catrice O."/>
            <person name="Chaidir N."/>
            <person name="Claudel C."/>
            <person name="Donnadieu C."/>
            <person name="Faraut T."/>
            <person name="Fievet G."/>
            <person name="Helmstetter N."/>
            <person name="King M."/>
            <person name="Knapp S.J."/>
            <person name="Lai Z."/>
            <person name="Le Paslier M.C."/>
            <person name="Lippi Y."/>
            <person name="Lorenzon L."/>
            <person name="Mandel J.R."/>
            <person name="Marage G."/>
            <person name="Marchand G."/>
            <person name="Marquand E."/>
            <person name="Bret-Mestries E."/>
            <person name="Morien E."/>
            <person name="Nambeesan S."/>
            <person name="Nguyen T."/>
            <person name="Pegot-Espagnet P."/>
            <person name="Pouilly N."/>
            <person name="Raftis F."/>
            <person name="Sallet E."/>
            <person name="Schiex T."/>
            <person name="Thomas J."/>
            <person name="Vandecasteele C."/>
            <person name="Vares D."/>
            <person name="Vear F."/>
            <person name="Vautrin S."/>
            <person name="Crespi M."/>
            <person name="Mangin B."/>
            <person name="Burke J.M."/>
            <person name="Salse J."/>
            <person name="Munos S."/>
            <person name="Vincourt P."/>
            <person name="Rieseberg L.H."/>
            <person name="Langlade N.B."/>
        </authorList>
    </citation>
    <scope>NUCLEOTIDE SEQUENCE</scope>
    <source>
        <tissue evidence="4">Leaves</tissue>
    </source>
</reference>
<sequence length="355" mass="40117">MKRFSRAGIYTLGDSFPESWSIHELAMLNDEDVLQMYKNFKRFDTAVDLSDHLFSTSPVEQTTERWAERIRDEWRILKERLPETIFVRVYESRMDLLRAVIIGPKGTPYHDGLFFFDVYFPPMYPCVPPLVRYHASGAFGGINPHMFSCGEVRLSLFRPSGLTGESIWVPFHTTMLQLLVTIQDRVLNAAPLFHQPGFLDSGPSVVAEYFSLLYNERILTRSLKIMTYIMNKPPKNFEAFVVGHFRNRVVDILTACKAYMDGVQVGCGVGNKERCCSIEFRNEVAMCIRHLKFGFNKMGATEAEKFTVLDAPTPSSPGSYSIFKAEFPILSASASTISGGFGLTSSVTDEEEDGN</sequence>
<keyword evidence="5" id="KW-1185">Reference proteome</keyword>
<gene>
    <name evidence="4" type="ORF">HanXRQr2_Chr06g0246951</name>
</gene>